<dbReference type="PANTHER" id="PTHR48043">
    <property type="entry name" value="EG:EG0003.4 PROTEIN-RELATED"/>
    <property type="match status" value="1"/>
</dbReference>
<evidence type="ECO:0000256" key="2">
    <source>
        <dbReference type="ARBA" id="ARBA00009995"/>
    </source>
</evidence>
<dbReference type="GO" id="GO:0015020">
    <property type="term" value="F:glucuronosyltransferase activity"/>
    <property type="evidence" value="ECO:0007669"/>
    <property type="project" value="UniProtKB-EC"/>
</dbReference>
<evidence type="ECO:0000256" key="7">
    <source>
        <dbReference type="ARBA" id="ARBA00022729"/>
    </source>
</evidence>
<evidence type="ECO:0000313" key="12">
    <source>
        <dbReference type="EnsemblMetazoa" id="CJA04668b.1"/>
    </source>
</evidence>
<organism evidence="12 13">
    <name type="scientific">Caenorhabditis japonica</name>
    <dbReference type="NCBI Taxonomy" id="281687"/>
    <lineage>
        <taxon>Eukaryota</taxon>
        <taxon>Metazoa</taxon>
        <taxon>Ecdysozoa</taxon>
        <taxon>Nematoda</taxon>
        <taxon>Chromadorea</taxon>
        <taxon>Rhabditida</taxon>
        <taxon>Rhabditina</taxon>
        <taxon>Rhabditomorpha</taxon>
        <taxon>Rhabditoidea</taxon>
        <taxon>Rhabditidae</taxon>
        <taxon>Peloderinae</taxon>
        <taxon>Caenorhabditis</taxon>
    </lineage>
</organism>
<evidence type="ECO:0000256" key="1">
    <source>
        <dbReference type="ARBA" id="ARBA00004167"/>
    </source>
</evidence>
<evidence type="ECO:0000256" key="4">
    <source>
        <dbReference type="ARBA" id="ARBA00022676"/>
    </source>
</evidence>
<evidence type="ECO:0000256" key="8">
    <source>
        <dbReference type="ARBA" id="ARBA00022989"/>
    </source>
</evidence>
<evidence type="ECO:0000256" key="10">
    <source>
        <dbReference type="ARBA" id="ARBA00047475"/>
    </source>
</evidence>
<keyword evidence="7 11" id="KW-0732">Signal</keyword>
<dbReference type="PANTHER" id="PTHR48043:SF17">
    <property type="entry name" value="GLUCURONOSYLTRANSFERASE"/>
    <property type="match status" value="1"/>
</dbReference>
<dbReference type="GO" id="GO:0016020">
    <property type="term" value="C:membrane"/>
    <property type="evidence" value="ECO:0007669"/>
    <property type="project" value="UniProtKB-SubCell"/>
</dbReference>
<evidence type="ECO:0000256" key="5">
    <source>
        <dbReference type="ARBA" id="ARBA00022679"/>
    </source>
</evidence>
<dbReference type="FunFam" id="3.40.50.2000:FF:000038">
    <property type="entry name" value="UDP-GlucuronosylTransferase"/>
    <property type="match status" value="1"/>
</dbReference>
<reference evidence="12" key="2">
    <citation type="submission" date="2022-06" db="UniProtKB">
        <authorList>
            <consortium name="EnsemblMetazoa"/>
        </authorList>
    </citation>
    <scope>IDENTIFICATION</scope>
    <source>
        <strain evidence="12">DF5081</strain>
    </source>
</reference>
<keyword evidence="6" id="KW-0812">Transmembrane</keyword>
<keyword evidence="9" id="KW-0472">Membrane</keyword>
<dbReference type="InterPro" id="IPR002213">
    <property type="entry name" value="UDP_glucos_trans"/>
</dbReference>
<comment type="similarity">
    <text evidence="2">Belongs to the UDP-glycosyltransferase family.</text>
</comment>
<keyword evidence="13" id="KW-1185">Reference proteome</keyword>
<evidence type="ECO:0000313" key="13">
    <source>
        <dbReference type="Proteomes" id="UP000005237"/>
    </source>
</evidence>
<reference evidence="13" key="1">
    <citation type="submission" date="2010-08" db="EMBL/GenBank/DDBJ databases">
        <authorList>
            <consortium name="Caenorhabditis japonica Sequencing Consortium"/>
            <person name="Wilson R.K."/>
        </authorList>
    </citation>
    <scope>NUCLEOTIDE SEQUENCE [LARGE SCALE GENOMIC DNA]</scope>
    <source>
        <strain evidence="13">DF5081</strain>
    </source>
</reference>
<keyword evidence="4" id="KW-0328">Glycosyltransferase</keyword>
<protein>
    <recommendedName>
        <fullName evidence="3">glucuronosyltransferase</fullName>
        <ecNumber evidence="3">2.4.1.17</ecNumber>
    </recommendedName>
</protein>
<keyword evidence="5" id="KW-0808">Transferase</keyword>
<dbReference type="Gene3D" id="3.40.50.2000">
    <property type="entry name" value="Glycogen Phosphorylase B"/>
    <property type="match status" value="2"/>
</dbReference>
<dbReference type="CDD" id="cd03784">
    <property type="entry name" value="GT1_Gtf-like"/>
    <property type="match status" value="1"/>
</dbReference>
<comment type="subcellular location">
    <subcellularLocation>
        <location evidence="1">Membrane</location>
        <topology evidence="1">Single-pass membrane protein</topology>
    </subcellularLocation>
</comment>
<comment type="catalytic activity">
    <reaction evidence="10">
        <text>glucuronate acceptor + UDP-alpha-D-glucuronate = acceptor beta-D-glucuronoside + UDP + H(+)</text>
        <dbReference type="Rhea" id="RHEA:21032"/>
        <dbReference type="ChEBI" id="CHEBI:15378"/>
        <dbReference type="ChEBI" id="CHEBI:58052"/>
        <dbReference type="ChEBI" id="CHEBI:58223"/>
        <dbReference type="ChEBI" id="CHEBI:132367"/>
        <dbReference type="ChEBI" id="CHEBI:132368"/>
        <dbReference type="EC" id="2.4.1.17"/>
    </reaction>
</comment>
<evidence type="ECO:0000256" key="11">
    <source>
        <dbReference type="SAM" id="SignalP"/>
    </source>
</evidence>
<keyword evidence="8" id="KW-1133">Transmembrane helix</keyword>
<feature type="chain" id="PRO_5035756795" description="glucuronosyltransferase" evidence="11">
    <location>
        <begin position="18"/>
        <end position="733"/>
    </location>
</feature>
<dbReference type="Proteomes" id="UP000005237">
    <property type="component" value="Unassembled WGS sequence"/>
</dbReference>
<evidence type="ECO:0000256" key="9">
    <source>
        <dbReference type="ARBA" id="ARBA00023136"/>
    </source>
</evidence>
<dbReference type="AlphaFoldDB" id="A0A8R1HQ71"/>
<proteinExistence type="inferred from homology"/>
<dbReference type="EC" id="2.4.1.17" evidence="3"/>
<dbReference type="Pfam" id="PF00201">
    <property type="entry name" value="UDPGT"/>
    <property type="match status" value="2"/>
</dbReference>
<dbReference type="SUPFAM" id="SSF53756">
    <property type="entry name" value="UDP-Glycosyltransferase/glycogen phosphorylase"/>
    <property type="match status" value="2"/>
</dbReference>
<sequence>MPSQLLIFLLFIQSITAYNYLVYSPLFAYSHANFMGKVADTLADAGHNVTFLCPVVAEKYAKMAFVHHPMVQVVYVEASEELRVLAEQMESGDFARFWQEDSGITQLIPNYRFFSEMYDRIMDNIRDQKRILDELPAQYDVILYEFFFHSAKVVQDYLEIPTSIPVTSVTHDIILATSFGEPASPSFLSGYLTNFGNEMSLEERVKNTLGVYASRHVASFPIYEALDGTGRIVDIESSTYKSPFAFLNSNPLIDFPRPTVSKTVLVGGITVDTEKLKSRKLDDHWDSLLNSRTHTVLVSFGSIFLSKDMPLMYKMNIIKVMTSLPDVTFIWKYESEDVSFARNASNVVFSKWIPQSALLADPRLSAFFTHAGLGSVNELSYLGKPAILCPLFADQLRNAKMLSRHNGSIEISKFDLSNYHILRSTLETILYDESFTQNAQRLAHRLERQPVKPRHLLVSHAEFAAQFGEIASMDSHLRRMTFIEYFLIDVIFTTPEIVADMQKMQSGDFSRFWSEEGGLFDTIPSFLAIIDLLDKLNPLDLKNNVDILDKLQATRPKFDAITFETYMFVGRVVQDYLGIEVYLPVVSITHDTKTSVLLGEPIMPSYLSGYFTNFGNVMTFKERTINTMSYVLGNYYLQYPKWKKLQDPTQDLSIKGNYYQSPYLFINSNPYIDFPRPMIPKTIQVGGITVDVAYLKSHKVDHEWNGILDRRPHNVLISFGSLFHSMYMPDHYK</sequence>
<accession>A0A8R1HQ71</accession>
<dbReference type="EnsemblMetazoa" id="CJA04668b.1">
    <property type="protein sequence ID" value="CJA04668b.1"/>
    <property type="gene ID" value="WBGene00123872"/>
</dbReference>
<name>A0A8R1HQ71_CAEJA</name>
<evidence type="ECO:0000256" key="3">
    <source>
        <dbReference type="ARBA" id="ARBA00012544"/>
    </source>
</evidence>
<dbReference type="InterPro" id="IPR050271">
    <property type="entry name" value="UDP-glycosyltransferase"/>
</dbReference>
<feature type="signal peptide" evidence="11">
    <location>
        <begin position="1"/>
        <end position="17"/>
    </location>
</feature>
<evidence type="ECO:0000256" key="6">
    <source>
        <dbReference type="ARBA" id="ARBA00022692"/>
    </source>
</evidence>